<dbReference type="InterPro" id="IPR016032">
    <property type="entry name" value="Sig_transdc_resp-reg_C-effctor"/>
</dbReference>
<reference evidence="1 2" key="1">
    <citation type="submission" date="2018-10" db="EMBL/GenBank/DDBJ databases">
        <title>Characterization and genome analysis of a novel bacterium Sphingobium yanoikuyae SJTF8 capable of degrading PAHs.</title>
        <authorList>
            <person name="Yin C."/>
            <person name="Xiong W."/>
            <person name="Liang R."/>
        </authorList>
    </citation>
    <scope>NUCLEOTIDE SEQUENCE [LARGE SCALE GENOMIC DNA]</scope>
    <source>
        <strain evidence="1 2">SJTF8</strain>
    </source>
</reference>
<dbReference type="GO" id="GO:0003677">
    <property type="term" value="F:DNA binding"/>
    <property type="evidence" value="ECO:0007669"/>
    <property type="project" value="InterPro"/>
</dbReference>
<dbReference type="SUPFAM" id="SSF46894">
    <property type="entry name" value="C-terminal effector domain of the bipartite response regulators"/>
    <property type="match status" value="1"/>
</dbReference>
<dbReference type="Pfam" id="PF00196">
    <property type="entry name" value="GerE"/>
    <property type="match status" value="1"/>
</dbReference>
<dbReference type="PROSITE" id="PS50043">
    <property type="entry name" value="HTH_LUXR_2"/>
    <property type="match status" value="1"/>
</dbReference>
<accession>A0A085K6G2</accession>
<dbReference type="CDD" id="cd06170">
    <property type="entry name" value="LuxR_C_like"/>
    <property type="match status" value="1"/>
</dbReference>
<dbReference type="Proteomes" id="UP000280708">
    <property type="component" value="Chromosome"/>
</dbReference>
<dbReference type="InterPro" id="IPR000792">
    <property type="entry name" value="Tscrpt_reg_LuxR_C"/>
</dbReference>
<name>A0A085K6G2_SPHYA</name>
<dbReference type="EMBL" id="CP033230">
    <property type="protein sequence ID" value="AYO79135.1"/>
    <property type="molecule type" value="Genomic_DNA"/>
</dbReference>
<organism evidence="1 2">
    <name type="scientific">Sphingobium yanoikuyae</name>
    <name type="common">Sphingomonas yanoikuyae</name>
    <dbReference type="NCBI Taxonomy" id="13690"/>
    <lineage>
        <taxon>Bacteria</taxon>
        <taxon>Pseudomonadati</taxon>
        <taxon>Pseudomonadota</taxon>
        <taxon>Alphaproteobacteria</taxon>
        <taxon>Sphingomonadales</taxon>
        <taxon>Sphingomonadaceae</taxon>
        <taxon>Sphingobium</taxon>
    </lineage>
</organism>
<dbReference type="RefSeq" id="WP_037508119.1">
    <property type="nucleotide sequence ID" value="NZ_CAIGKD010000011.1"/>
</dbReference>
<dbReference type="Gene3D" id="1.10.10.10">
    <property type="entry name" value="Winged helix-like DNA-binding domain superfamily/Winged helix DNA-binding domain"/>
    <property type="match status" value="1"/>
</dbReference>
<dbReference type="SMART" id="SM00421">
    <property type="entry name" value="HTH_LUXR"/>
    <property type="match status" value="1"/>
</dbReference>
<dbReference type="AlphaFoldDB" id="A0A085K6G2"/>
<dbReference type="GO" id="GO:0006355">
    <property type="term" value="P:regulation of DNA-templated transcription"/>
    <property type="evidence" value="ECO:0007669"/>
    <property type="project" value="InterPro"/>
</dbReference>
<evidence type="ECO:0000313" key="2">
    <source>
        <dbReference type="Proteomes" id="UP000280708"/>
    </source>
</evidence>
<gene>
    <name evidence="1" type="ORF">EBF16_20975</name>
</gene>
<proteinExistence type="predicted"/>
<dbReference type="InterPro" id="IPR036388">
    <property type="entry name" value="WH-like_DNA-bd_sf"/>
</dbReference>
<protein>
    <submittedName>
        <fullName evidence="1">Helix-turn-helix transcriptional regulator</fullName>
    </submittedName>
</protein>
<evidence type="ECO:0000313" key="1">
    <source>
        <dbReference type="EMBL" id="AYO79135.1"/>
    </source>
</evidence>
<sequence length="367" mass="39869">MASYYAEGSDPWADLFLSAALEPHLWDAALRAMAQATGSCHGQLIGFGPGAAAFNWISDVAPDIIEKSSMIDGAAPDLNFRVAADRLPARPAIVHEAHYDVARQALRADDYLDLCSDYDIFHGCQTRLVADDNVMIGFALLRSEADGRTSVEQRDLFAKLAGHARHAVRLQRAIEQQGFGLLAGTFETMDRACWLLDATGRVGGMTPRADALLSTSRLRVGDGWLQSDRGDETRAILRSIRAVVDVPAREADPVALADADGGVGIMLEFFPLPSRPWALPFAPHAIIVARVGAPTERHVRLLMRTFRLTPAEADIAIHLAAGMSRADIAQRRGVSAETLKAQLRSIYDKTGCNRESQLVRIVGMMSS</sequence>